<dbReference type="InterPro" id="IPR011856">
    <property type="entry name" value="tRNA_endonuc-like_dom_sf"/>
</dbReference>
<dbReference type="InterPro" id="IPR053148">
    <property type="entry name" value="PD-DEXK-like_domain"/>
</dbReference>
<organism evidence="2 3">
    <name type="scientific">Enterocloster citroniae</name>
    <dbReference type="NCBI Taxonomy" id="358743"/>
    <lineage>
        <taxon>Bacteria</taxon>
        <taxon>Bacillati</taxon>
        <taxon>Bacillota</taxon>
        <taxon>Clostridia</taxon>
        <taxon>Lachnospirales</taxon>
        <taxon>Lachnospiraceae</taxon>
        <taxon>Enterocloster</taxon>
    </lineage>
</organism>
<dbReference type="PANTHER" id="PTHR30547">
    <property type="entry name" value="UNCHARACTERIZED PROTEIN YHCG-RELATED"/>
    <property type="match status" value="1"/>
</dbReference>
<dbReference type="RefSeq" id="WP_330412770.1">
    <property type="nucleotide sequence ID" value="NZ_CAJMFN010000041.1"/>
</dbReference>
<name>A0ABV2G4U8_9FIRM</name>
<dbReference type="InterPro" id="IPR009362">
    <property type="entry name" value="YhcG_C"/>
</dbReference>
<proteinExistence type="predicted"/>
<dbReference type="EMBL" id="JBEPLZ010000028">
    <property type="protein sequence ID" value="MET3573318.1"/>
    <property type="molecule type" value="Genomic_DNA"/>
</dbReference>
<dbReference type="Proteomes" id="UP001549200">
    <property type="component" value="Unassembled WGS sequence"/>
</dbReference>
<evidence type="ECO:0000313" key="2">
    <source>
        <dbReference type="EMBL" id="MET3573318.1"/>
    </source>
</evidence>
<accession>A0ABV2G4U8</accession>
<comment type="caution">
    <text evidence="2">The sequence shown here is derived from an EMBL/GenBank/DDBJ whole genome shotgun (WGS) entry which is preliminary data.</text>
</comment>
<reference evidence="2 3" key="1">
    <citation type="submission" date="2024-06" db="EMBL/GenBank/DDBJ databases">
        <title>Genomic Encyclopedia of Type Strains, Phase IV (KMG-IV): sequencing the most valuable type-strain genomes for metagenomic binning, comparative biology and taxonomic classification.</title>
        <authorList>
            <person name="Goeker M."/>
        </authorList>
    </citation>
    <scope>NUCLEOTIDE SEQUENCE [LARGE SCALE GENOMIC DNA]</scope>
    <source>
        <strain evidence="2 3">DSM 19261</strain>
    </source>
</reference>
<keyword evidence="3" id="KW-1185">Reference proteome</keyword>
<gene>
    <name evidence="2" type="ORF">ABID13_004979</name>
</gene>
<dbReference type="Pfam" id="PF06250">
    <property type="entry name" value="YhcG_C"/>
    <property type="match status" value="1"/>
</dbReference>
<dbReference type="Gene3D" id="3.40.1350.10">
    <property type="match status" value="1"/>
</dbReference>
<sequence>MISGYYERLMLSDGKAPSAISQAAPANIIRDMYMLEFLDLPEPYREYDLKKAILKNMKKFLLEFGRDFIFMGEEYHLQVGKNDYYTDLIFFHRELQCLVAIELKIDDFKPEYLGKMQFYLEALDRDVKKPHENPSVGIILCKSKDEDVVEYAPSRNMSPTMISEYRTKLISKEILQKKLKELTEMVDEDKNSQ</sequence>
<feature type="domain" description="YhcG PDDEXK nuclease" evidence="1">
    <location>
        <begin position="27"/>
        <end position="179"/>
    </location>
</feature>
<protein>
    <submittedName>
        <fullName evidence="2">Nuclease of restriction endonuclease-like (RecB) superfamily</fullName>
    </submittedName>
</protein>
<evidence type="ECO:0000313" key="3">
    <source>
        <dbReference type="Proteomes" id="UP001549200"/>
    </source>
</evidence>
<dbReference type="PANTHER" id="PTHR30547:SF5">
    <property type="entry name" value="NUCLEASE YHCG-RELATED"/>
    <property type="match status" value="1"/>
</dbReference>
<evidence type="ECO:0000259" key="1">
    <source>
        <dbReference type="Pfam" id="PF06250"/>
    </source>
</evidence>